<organism evidence="3 4">
    <name type="scientific">Candidatus Neomicrothrix subdominans</name>
    <dbReference type="NCBI Taxonomy" id="2954438"/>
    <lineage>
        <taxon>Bacteria</taxon>
        <taxon>Bacillati</taxon>
        <taxon>Actinomycetota</taxon>
        <taxon>Acidimicrobiia</taxon>
        <taxon>Acidimicrobiales</taxon>
        <taxon>Microthrixaceae</taxon>
        <taxon>Candidatus Neomicrothrix</taxon>
    </lineage>
</organism>
<evidence type="ECO:0000313" key="3">
    <source>
        <dbReference type="EMBL" id="MBK9296452.1"/>
    </source>
</evidence>
<dbReference type="SUPFAM" id="SSF143120">
    <property type="entry name" value="YefM-like"/>
    <property type="match status" value="1"/>
</dbReference>
<protein>
    <recommendedName>
        <fullName evidence="2">Antitoxin</fullName>
    </recommendedName>
</protein>
<evidence type="ECO:0000313" key="4">
    <source>
        <dbReference type="Proteomes" id="UP000727993"/>
    </source>
</evidence>
<evidence type="ECO:0000256" key="2">
    <source>
        <dbReference type="RuleBase" id="RU362080"/>
    </source>
</evidence>
<dbReference type="InterPro" id="IPR051416">
    <property type="entry name" value="phD-YefM_TA_antitoxins"/>
</dbReference>
<name>A0A936NCE2_9ACTN</name>
<sequence length="74" mass="8021">MVIQMNVAEAKAKLSELLDAAAAGNDVVIARSGRRVARLVPIDEPPPRRLGFLPLDVPDALFEPLSDEELAGWE</sequence>
<dbReference type="PANTHER" id="PTHR35377:SF4">
    <property type="entry name" value="PREVENT-HOST-DEATH FAMILY PROTEIN"/>
    <property type="match status" value="1"/>
</dbReference>
<dbReference type="Proteomes" id="UP000727993">
    <property type="component" value="Unassembled WGS sequence"/>
</dbReference>
<evidence type="ECO:0000256" key="1">
    <source>
        <dbReference type="ARBA" id="ARBA00009981"/>
    </source>
</evidence>
<proteinExistence type="inferred from homology"/>
<accession>A0A936NCE2</accession>
<comment type="caution">
    <text evidence="3">The sequence shown here is derived from an EMBL/GenBank/DDBJ whole genome shotgun (WGS) entry which is preliminary data.</text>
</comment>
<dbReference type="InterPro" id="IPR036165">
    <property type="entry name" value="YefM-like_sf"/>
</dbReference>
<dbReference type="Pfam" id="PF02604">
    <property type="entry name" value="PhdYeFM_antitox"/>
    <property type="match status" value="1"/>
</dbReference>
<dbReference type="EMBL" id="JADJZA010000002">
    <property type="protein sequence ID" value="MBK9296452.1"/>
    <property type="molecule type" value="Genomic_DNA"/>
</dbReference>
<comment type="similarity">
    <text evidence="1 2">Belongs to the phD/YefM antitoxin family.</text>
</comment>
<dbReference type="NCBIfam" id="TIGR01552">
    <property type="entry name" value="phd_fam"/>
    <property type="match status" value="1"/>
</dbReference>
<dbReference type="PANTHER" id="PTHR35377">
    <property type="entry name" value="ANTITOXIN VAPB49-RELATED-RELATED"/>
    <property type="match status" value="1"/>
</dbReference>
<comment type="function">
    <text evidence="2">Antitoxin component of a type II toxin-antitoxin (TA) system.</text>
</comment>
<reference evidence="3 4" key="1">
    <citation type="submission" date="2020-10" db="EMBL/GenBank/DDBJ databases">
        <title>Connecting structure to function with the recovery of over 1000 high-quality activated sludge metagenome-assembled genomes encoding full-length rRNA genes using long-read sequencing.</title>
        <authorList>
            <person name="Singleton C.M."/>
            <person name="Petriglieri F."/>
            <person name="Kristensen J.M."/>
            <person name="Kirkegaard R.H."/>
            <person name="Michaelsen T.Y."/>
            <person name="Andersen M.H."/>
            <person name="Karst S.M."/>
            <person name="Dueholm M.S."/>
            <person name="Nielsen P.H."/>
            <person name="Albertsen M."/>
        </authorList>
    </citation>
    <scope>NUCLEOTIDE SEQUENCE [LARGE SCALE GENOMIC DNA]</scope>
    <source>
        <strain evidence="3">Lyne_18-Q3-R50-59_MAXAC.006</strain>
    </source>
</reference>
<gene>
    <name evidence="3" type="ORF">IPN02_06260</name>
</gene>
<dbReference type="InterPro" id="IPR006442">
    <property type="entry name" value="Antitoxin_Phd/YefM"/>
</dbReference>
<dbReference type="Gene3D" id="3.40.1620.10">
    <property type="entry name" value="YefM-like domain"/>
    <property type="match status" value="1"/>
</dbReference>
<dbReference type="AlphaFoldDB" id="A0A936NCE2"/>